<dbReference type="InterPro" id="IPR015424">
    <property type="entry name" value="PyrdxlP-dep_Trfase"/>
</dbReference>
<dbReference type="PANTHER" id="PTHR43799:SF1">
    <property type="entry name" value="ASPARTATE AMINOTRANSFERASE"/>
    <property type="match status" value="1"/>
</dbReference>
<dbReference type="AlphaFoldDB" id="A0A7I7JMI5"/>
<gene>
    <name evidence="1" type="ORF">MNVM_21880</name>
</gene>
<evidence type="ECO:0000313" key="1">
    <source>
        <dbReference type="EMBL" id="BBX13107.1"/>
    </source>
</evidence>
<dbReference type="Proteomes" id="UP000466997">
    <property type="component" value="Chromosome"/>
</dbReference>
<evidence type="ECO:0000313" key="2">
    <source>
        <dbReference type="Proteomes" id="UP000466997"/>
    </source>
</evidence>
<dbReference type="EMBL" id="AP022562">
    <property type="protein sequence ID" value="BBX13107.1"/>
    <property type="molecule type" value="Genomic_DNA"/>
</dbReference>
<keyword evidence="2" id="KW-1185">Reference proteome</keyword>
<dbReference type="Pfam" id="PF12897">
    <property type="entry name" value="Asp_aminotransf"/>
    <property type="match status" value="1"/>
</dbReference>
<proteinExistence type="predicted"/>
<accession>A0A7I7JMI5</accession>
<dbReference type="GO" id="GO:0004069">
    <property type="term" value="F:L-aspartate:2-oxoglutarate aminotransferase activity"/>
    <property type="evidence" value="ECO:0007669"/>
    <property type="project" value="InterPro"/>
</dbReference>
<dbReference type="SUPFAM" id="SSF53383">
    <property type="entry name" value="PLP-dependent transferases"/>
    <property type="match status" value="1"/>
</dbReference>
<sequence length="424" mass="45939">MSLQNLSRADLAAQHESYQRAYAELQAKKLSLDLTRGKPAPEQLDLANGLLALPGIDDYRADDGTDTRNYGGLHGLTELRAVFGELLGIAVPNLIAGNNASLEFMHDVVVYSMLHGGVDSPRPWGQEAAVKFLCPVPGYDRHFAITETLGIEMIPIPMREDGPDVDLIEELVAADPAIKGMWTVPVFGNPTGITYSWETVRRLVQMATAAPDFRLFWDNAYAVHTLTTEFPHQIDVLGLAAAAGNPNRPYVFASTSKITFAGAGVSFFGGSLGNIAWYLQYAGKKSIGPDKVNQLRHLRFFGDADGVRLHMRRHQEILAPKFALTAEILANRLGESKIASWTDPKGGYFVSLDVLPGTARRTVALAKDAGIAVTEAGASFPYRKDPDDKNIRIAPSFPSTDDLRNAVDGLATCALLAAAEHLLG</sequence>
<dbReference type="RefSeq" id="WP_193464913.1">
    <property type="nucleotide sequence ID" value="NZ_AP022562.1"/>
</dbReference>
<dbReference type="InterPro" id="IPR024551">
    <property type="entry name" value="AspAT_Ic"/>
</dbReference>
<dbReference type="PANTHER" id="PTHR43799">
    <property type="entry name" value="AMINOTRANSFERASE, PUTATIVE-RELATED"/>
    <property type="match status" value="1"/>
</dbReference>
<name>A0A7I7JMI5_9MYCO</name>
<dbReference type="Gene3D" id="3.40.640.10">
    <property type="entry name" value="Type I PLP-dependent aspartate aminotransferase-like (Major domain)"/>
    <property type="match status" value="1"/>
</dbReference>
<keyword evidence="1" id="KW-0808">Transferase</keyword>
<reference evidence="1 2" key="1">
    <citation type="journal article" date="2019" name="Emerg. Microbes Infect.">
        <title>Comprehensive subspecies identification of 175 nontuberculous mycobacteria species based on 7547 genomic profiles.</title>
        <authorList>
            <person name="Matsumoto Y."/>
            <person name="Kinjo T."/>
            <person name="Motooka D."/>
            <person name="Nabeya D."/>
            <person name="Jung N."/>
            <person name="Uechi K."/>
            <person name="Horii T."/>
            <person name="Iida T."/>
            <person name="Fujita J."/>
            <person name="Nakamura S."/>
        </authorList>
    </citation>
    <scope>NUCLEOTIDE SEQUENCE [LARGE SCALE GENOMIC DNA]</scope>
    <source>
        <strain evidence="1 2">JCM 6391</strain>
    </source>
</reference>
<dbReference type="KEGG" id="mnm:MNVM_21880"/>
<dbReference type="InterPro" id="IPR015421">
    <property type="entry name" value="PyrdxlP-dep_Trfase_major"/>
</dbReference>
<protein>
    <submittedName>
        <fullName evidence="1">Aminotransferase</fullName>
    </submittedName>
</protein>
<dbReference type="Gene3D" id="3.90.1150.10">
    <property type="entry name" value="Aspartate Aminotransferase, domain 1"/>
    <property type="match status" value="1"/>
</dbReference>
<dbReference type="InterPro" id="IPR015422">
    <property type="entry name" value="PyrdxlP-dep_Trfase_small"/>
</dbReference>
<keyword evidence="1" id="KW-0032">Aminotransferase</keyword>
<organism evidence="1 2">
    <name type="scientific">Mycobacterium novum</name>
    <dbReference type="NCBI Taxonomy" id="2492438"/>
    <lineage>
        <taxon>Bacteria</taxon>
        <taxon>Bacillati</taxon>
        <taxon>Actinomycetota</taxon>
        <taxon>Actinomycetes</taxon>
        <taxon>Mycobacteriales</taxon>
        <taxon>Mycobacteriaceae</taxon>
        <taxon>Mycobacterium</taxon>
    </lineage>
</organism>